<dbReference type="PROSITE" id="PS50005">
    <property type="entry name" value="TPR"/>
    <property type="match status" value="1"/>
</dbReference>
<dbReference type="Proteomes" id="UP000233387">
    <property type="component" value="Unassembled WGS sequence"/>
</dbReference>
<dbReference type="RefSeq" id="WP_101357646.1">
    <property type="nucleotide sequence ID" value="NZ_NKXO01000004.1"/>
</dbReference>
<feature type="repeat" description="TPR" evidence="1">
    <location>
        <begin position="376"/>
        <end position="409"/>
    </location>
</feature>
<reference evidence="4 5" key="1">
    <citation type="submission" date="2017-06" db="EMBL/GenBank/DDBJ databases">
        <title>Raineya orbicola gen. nov., sp. nov. a slightly thermophilic bacterium of the phylum Bacteroidetes and the description of Raineyaceae fam. nov.</title>
        <authorList>
            <person name="Albuquerque L."/>
            <person name="Polonia A.R.M."/>
            <person name="Barroso C."/>
            <person name="Froufe H.J.C."/>
            <person name="Lage O."/>
            <person name="Lobo-Da-Cunha A."/>
            <person name="Egas C."/>
            <person name="Da Costa M.S."/>
        </authorList>
    </citation>
    <scope>NUCLEOTIDE SEQUENCE [LARGE SCALE GENOMIC DNA]</scope>
    <source>
        <strain evidence="4 5">SPSPC-11</strain>
    </source>
</reference>
<dbReference type="InterPro" id="IPR052758">
    <property type="entry name" value="SRC_co-chaperone"/>
</dbReference>
<comment type="caution">
    <text evidence="4">The sequence shown here is derived from an EMBL/GenBank/DDBJ whole genome shotgun (WGS) entry which is preliminary data.</text>
</comment>
<evidence type="ECO:0000256" key="1">
    <source>
        <dbReference type="PROSITE-ProRule" id="PRU00339"/>
    </source>
</evidence>
<dbReference type="Gene3D" id="1.25.40.10">
    <property type="entry name" value="Tetratricopeptide repeat domain"/>
    <property type="match status" value="1"/>
</dbReference>
<keyword evidence="3" id="KW-0472">Membrane</keyword>
<evidence type="ECO:0000313" key="5">
    <source>
        <dbReference type="Proteomes" id="UP000233387"/>
    </source>
</evidence>
<dbReference type="SMART" id="SM00028">
    <property type="entry name" value="TPR"/>
    <property type="match status" value="3"/>
</dbReference>
<evidence type="ECO:0000256" key="3">
    <source>
        <dbReference type="SAM" id="Phobius"/>
    </source>
</evidence>
<accession>A0A2N3IKA7</accession>
<feature type="coiled-coil region" evidence="2">
    <location>
        <begin position="192"/>
        <end position="219"/>
    </location>
</feature>
<organism evidence="4 5">
    <name type="scientific">Raineya orbicola</name>
    <dbReference type="NCBI Taxonomy" id="2016530"/>
    <lineage>
        <taxon>Bacteria</taxon>
        <taxon>Pseudomonadati</taxon>
        <taxon>Bacteroidota</taxon>
        <taxon>Cytophagia</taxon>
        <taxon>Cytophagales</taxon>
        <taxon>Raineyaceae</taxon>
        <taxon>Raineya</taxon>
    </lineage>
</organism>
<evidence type="ECO:0000256" key="2">
    <source>
        <dbReference type="SAM" id="Coils"/>
    </source>
</evidence>
<sequence length="522" mass="61189">MKNLILAFIFFISLSCWAQREEELLQRRHNRLLEDRIRSLENNYRHQIENLQAQILLLSAKDTTQQKQMLSTLQFYLAQIDKKYAEELSDLKKQKDERKNEIGQIVQNHTFLLQQQINQQASMLLFGGLGIVVLCVVLFFVALKMLKDQQERQMQSFALNQQSELKTQLSVILKDILQKELKSWQSTQNANNSEYESIISSLKNKITELEKQLNRQNIEDKTTITNELSPNNETEKPIQTEIFTIAEINTINPNEKKIEKESIENESEQISEKPLFHNNREWVDAIEQKINESLKEESITEITNEEEIVEEIIYEKDTFQPTAESETTTTETENTQIIHNPEYDSLIAQAMMAYENKDFSEAISLYSKAIEISPDYLAYTRRANCYHILKKYDQAAEDYEKAIRLKKDFIPAYNNAIEIYILTDNFFQALTLLERLTPIEKSHSHKAVELYLKLIAQKGLMQNTEKTEREIDELLRENFTFNFSVKEIEDWLLTADIDATDKKLIRVKTELLKLKREYASVA</sequence>
<keyword evidence="3" id="KW-1133">Transmembrane helix</keyword>
<feature type="transmembrane region" description="Helical" evidence="3">
    <location>
        <begin position="123"/>
        <end position="146"/>
    </location>
</feature>
<dbReference type="PANTHER" id="PTHR44200">
    <property type="entry name" value="DNAJ HOMOLOG SUBFAMILY C MEMBER 7"/>
    <property type="match status" value="1"/>
</dbReference>
<keyword evidence="3" id="KW-0812">Transmembrane</keyword>
<dbReference type="Pfam" id="PF00515">
    <property type="entry name" value="TPR_1"/>
    <property type="match status" value="1"/>
</dbReference>
<dbReference type="PANTHER" id="PTHR44200:SF1">
    <property type="entry name" value="DNAJ HOMOLOG SUBFAMILY C MEMBER 7"/>
    <property type="match status" value="1"/>
</dbReference>
<dbReference type="OrthoDB" id="965869at2"/>
<dbReference type="SUPFAM" id="SSF48452">
    <property type="entry name" value="TPR-like"/>
    <property type="match status" value="2"/>
</dbReference>
<keyword evidence="5" id="KW-1185">Reference proteome</keyword>
<feature type="coiled-coil region" evidence="2">
    <location>
        <begin position="30"/>
        <end position="108"/>
    </location>
</feature>
<feature type="coiled-coil region" evidence="2">
    <location>
        <begin position="457"/>
        <end position="517"/>
    </location>
</feature>
<dbReference type="PROSITE" id="PS51257">
    <property type="entry name" value="PROKAR_LIPOPROTEIN"/>
    <property type="match status" value="1"/>
</dbReference>
<dbReference type="AlphaFoldDB" id="A0A2N3IKA7"/>
<dbReference type="Pfam" id="PF13181">
    <property type="entry name" value="TPR_8"/>
    <property type="match status" value="1"/>
</dbReference>
<gene>
    <name evidence="4" type="ORF">Rain11_0383</name>
</gene>
<dbReference type="InterPro" id="IPR011990">
    <property type="entry name" value="TPR-like_helical_dom_sf"/>
</dbReference>
<dbReference type="EMBL" id="NKXO01000004">
    <property type="protein sequence ID" value="PKQ70653.1"/>
    <property type="molecule type" value="Genomic_DNA"/>
</dbReference>
<proteinExistence type="predicted"/>
<name>A0A2N3IKA7_9BACT</name>
<dbReference type="InterPro" id="IPR019734">
    <property type="entry name" value="TPR_rpt"/>
</dbReference>
<evidence type="ECO:0000313" key="4">
    <source>
        <dbReference type="EMBL" id="PKQ70653.1"/>
    </source>
</evidence>
<keyword evidence="2" id="KW-0175">Coiled coil</keyword>
<keyword evidence="1" id="KW-0802">TPR repeat</keyword>
<protein>
    <submittedName>
        <fullName evidence="4">TPR repeat</fullName>
    </submittedName>
</protein>